<gene>
    <name evidence="1" type="ORF">MLD38_005721</name>
</gene>
<proteinExistence type="predicted"/>
<organism evidence="1 2">
    <name type="scientific">Melastoma candidum</name>
    <dbReference type="NCBI Taxonomy" id="119954"/>
    <lineage>
        <taxon>Eukaryota</taxon>
        <taxon>Viridiplantae</taxon>
        <taxon>Streptophyta</taxon>
        <taxon>Embryophyta</taxon>
        <taxon>Tracheophyta</taxon>
        <taxon>Spermatophyta</taxon>
        <taxon>Magnoliopsida</taxon>
        <taxon>eudicotyledons</taxon>
        <taxon>Gunneridae</taxon>
        <taxon>Pentapetalae</taxon>
        <taxon>rosids</taxon>
        <taxon>malvids</taxon>
        <taxon>Myrtales</taxon>
        <taxon>Melastomataceae</taxon>
        <taxon>Melastomatoideae</taxon>
        <taxon>Melastomateae</taxon>
        <taxon>Melastoma</taxon>
    </lineage>
</organism>
<name>A0ACB9RLR9_9MYRT</name>
<dbReference type="EMBL" id="CM042882">
    <property type="protein sequence ID" value="KAI4379418.1"/>
    <property type="molecule type" value="Genomic_DNA"/>
</dbReference>
<reference evidence="2" key="1">
    <citation type="journal article" date="2023" name="Front. Plant Sci.">
        <title>Chromosomal-level genome assembly of Melastoma candidum provides insights into trichome evolution.</title>
        <authorList>
            <person name="Zhong Y."/>
            <person name="Wu W."/>
            <person name="Sun C."/>
            <person name="Zou P."/>
            <person name="Liu Y."/>
            <person name="Dai S."/>
            <person name="Zhou R."/>
        </authorList>
    </citation>
    <scope>NUCLEOTIDE SEQUENCE [LARGE SCALE GENOMIC DNA]</scope>
</reference>
<comment type="caution">
    <text evidence="1">The sequence shown here is derived from an EMBL/GenBank/DDBJ whole genome shotgun (WGS) entry which is preliminary data.</text>
</comment>
<dbReference type="Proteomes" id="UP001057402">
    <property type="component" value="Chromosome 3"/>
</dbReference>
<evidence type="ECO:0000313" key="2">
    <source>
        <dbReference type="Proteomes" id="UP001057402"/>
    </source>
</evidence>
<protein>
    <submittedName>
        <fullName evidence="1">Uncharacterized protein</fullName>
    </submittedName>
</protein>
<evidence type="ECO:0000313" key="1">
    <source>
        <dbReference type="EMBL" id="KAI4379418.1"/>
    </source>
</evidence>
<accession>A0ACB9RLR9</accession>
<sequence length="180" mass="20500">MRASITDCVNKSRGIETLHSRSHACDEKSGQGGPYIQHGWCRFWRIKYTLDGCIWVNKMWFEATSVLIVERMQTVECRLIDKEQSDVQHNLRTAGNSHKGFSSSDAEWRRVLGRQSTIYHLPESYSPWSLHGYVEAADAHREHLGSRCFTISGRLIQSNSMVSKGYQKEGINIPSLAKPS</sequence>
<keyword evidence="2" id="KW-1185">Reference proteome</keyword>